<dbReference type="EMBL" id="DWWV01000042">
    <property type="protein sequence ID" value="HJC09920.1"/>
    <property type="molecule type" value="Genomic_DNA"/>
</dbReference>
<feature type="compositionally biased region" description="Low complexity" evidence="2">
    <location>
        <begin position="294"/>
        <end position="306"/>
    </location>
</feature>
<evidence type="ECO:0000256" key="1">
    <source>
        <dbReference type="ARBA" id="ARBA00022737"/>
    </source>
</evidence>
<dbReference type="Proteomes" id="UP000823893">
    <property type="component" value="Unassembled WGS sequence"/>
</dbReference>
<proteinExistence type="predicted"/>
<evidence type="ECO:0000313" key="7">
    <source>
        <dbReference type="Proteomes" id="UP000823893"/>
    </source>
</evidence>
<keyword evidence="3" id="KW-1133">Transmembrane helix</keyword>
<feature type="region of interest" description="Disordered" evidence="2">
    <location>
        <begin position="229"/>
        <end position="352"/>
    </location>
</feature>
<dbReference type="InterPro" id="IPR009459">
    <property type="entry name" value="MucBP_dom"/>
</dbReference>
<feature type="transmembrane region" description="Helical" evidence="3">
    <location>
        <begin position="352"/>
        <end position="375"/>
    </location>
</feature>
<feature type="signal peptide" evidence="4">
    <location>
        <begin position="1"/>
        <end position="27"/>
    </location>
</feature>
<dbReference type="Gene3D" id="3.10.20.320">
    <property type="entry name" value="Putative peptidoglycan bound protein (lpxtg motif)"/>
    <property type="match status" value="1"/>
</dbReference>
<dbReference type="AlphaFoldDB" id="A0A9D2N4U2"/>
<comment type="caution">
    <text evidence="6">The sequence shown here is derived from an EMBL/GenBank/DDBJ whole genome shotgun (WGS) entry which is preliminary data.</text>
</comment>
<organism evidence="6 7">
    <name type="scientific">Candidatus Blautia merdigallinarum</name>
    <dbReference type="NCBI Taxonomy" id="2838495"/>
    <lineage>
        <taxon>Bacteria</taxon>
        <taxon>Bacillati</taxon>
        <taxon>Bacillota</taxon>
        <taxon>Clostridia</taxon>
        <taxon>Lachnospirales</taxon>
        <taxon>Lachnospiraceae</taxon>
        <taxon>Blautia</taxon>
    </lineage>
</organism>
<protein>
    <recommendedName>
        <fullName evidence="5">MucBP domain-containing protein</fullName>
    </recommendedName>
</protein>
<reference evidence="6" key="1">
    <citation type="journal article" date="2021" name="PeerJ">
        <title>Extensive microbial diversity within the chicken gut microbiome revealed by metagenomics and culture.</title>
        <authorList>
            <person name="Gilroy R."/>
            <person name="Ravi A."/>
            <person name="Getino M."/>
            <person name="Pursley I."/>
            <person name="Horton D.L."/>
            <person name="Alikhan N.F."/>
            <person name="Baker D."/>
            <person name="Gharbi K."/>
            <person name="Hall N."/>
            <person name="Watson M."/>
            <person name="Adriaenssens E.M."/>
            <person name="Foster-Nyarko E."/>
            <person name="Jarju S."/>
            <person name="Secka A."/>
            <person name="Antonio M."/>
            <person name="Oren A."/>
            <person name="Chaudhuri R.R."/>
            <person name="La Ragione R."/>
            <person name="Hildebrand F."/>
            <person name="Pallen M.J."/>
        </authorList>
    </citation>
    <scope>NUCLEOTIDE SEQUENCE</scope>
    <source>
        <strain evidence="6">ChiSxjej6B18-287</strain>
    </source>
</reference>
<evidence type="ECO:0000256" key="2">
    <source>
        <dbReference type="SAM" id="MobiDB-lite"/>
    </source>
</evidence>
<name>A0A9D2N4U2_9FIRM</name>
<dbReference type="Pfam" id="PF06458">
    <property type="entry name" value="MucBP"/>
    <property type="match status" value="1"/>
</dbReference>
<keyword evidence="1" id="KW-0677">Repeat</keyword>
<reference evidence="6" key="2">
    <citation type="submission" date="2021-04" db="EMBL/GenBank/DDBJ databases">
        <authorList>
            <person name="Gilroy R."/>
        </authorList>
    </citation>
    <scope>NUCLEOTIDE SEQUENCE</scope>
    <source>
        <strain evidence="6">ChiSxjej6B18-287</strain>
    </source>
</reference>
<feature type="compositionally biased region" description="Acidic residues" evidence="2">
    <location>
        <begin position="312"/>
        <end position="336"/>
    </location>
</feature>
<evidence type="ECO:0000259" key="5">
    <source>
        <dbReference type="Pfam" id="PF06458"/>
    </source>
</evidence>
<evidence type="ECO:0000256" key="3">
    <source>
        <dbReference type="SAM" id="Phobius"/>
    </source>
</evidence>
<sequence length="380" mass="39199">MRKFKKLLTALLSASMALSFSTVSAWAEDYTYTVTFYAGNQGTFANMDDLSVSGKGTPQISMEGDKITVSGLTQGDVISFDVNQGAVSLEEDSKYYVQGLRLSGRDNDEQMEAPAFWVTGDQDYVVAYGIQGDMTSYTVSYVDEDGNELAPSRTYYGNVGDKPVVAYLYMDGYMPQALTLTQTLSANQAENVFTFEYSPNPVEVIPGETVTITTTEPGTTNVITQQVPVRGTGVTGTTGTTGTGTAGTTGTGTGTGTAGTTGDTGTAGTGTAGTTDDGNAAVIGGDNQTGTANAGEDTQAGQAGEEGQTGDGTEEIQDEETPLGQIDLDEGEEEVGETQAEPDGGDSSRGSAFPIAAGVAGVAAAAIVAGGIILLRMRRK</sequence>
<keyword evidence="3" id="KW-0472">Membrane</keyword>
<evidence type="ECO:0000256" key="4">
    <source>
        <dbReference type="SAM" id="SignalP"/>
    </source>
</evidence>
<accession>A0A9D2N4U2</accession>
<keyword evidence="4" id="KW-0732">Signal</keyword>
<evidence type="ECO:0000313" key="6">
    <source>
        <dbReference type="EMBL" id="HJC09920.1"/>
    </source>
</evidence>
<feature type="chain" id="PRO_5038932001" description="MucBP domain-containing protein" evidence="4">
    <location>
        <begin position="28"/>
        <end position="380"/>
    </location>
</feature>
<feature type="compositionally biased region" description="Gly residues" evidence="2">
    <location>
        <begin position="233"/>
        <end position="259"/>
    </location>
</feature>
<feature type="domain" description="MucBP" evidence="5">
    <location>
        <begin position="138"/>
        <end position="173"/>
    </location>
</feature>
<gene>
    <name evidence="6" type="ORF">H9935_03780</name>
</gene>
<keyword evidence="3" id="KW-0812">Transmembrane</keyword>